<dbReference type="Proteomes" id="UP000275267">
    <property type="component" value="Unassembled WGS sequence"/>
</dbReference>
<evidence type="ECO:0000313" key="2">
    <source>
        <dbReference type="EMBL" id="RLM93860.1"/>
    </source>
</evidence>
<feature type="compositionally biased region" description="Basic residues" evidence="1">
    <location>
        <begin position="282"/>
        <end position="298"/>
    </location>
</feature>
<dbReference type="OrthoDB" id="1899721at2759"/>
<organism evidence="2 3">
    <name type="scientific">Panicum miliaceum</name>
    <name type="common">Proso millet</name>
    <name type="synonym">Broomcorn millet</name>
    <dbReference type="NCBI Taxonomy" id="4540"/>
    <lineage>
        <taxon>Eukaryota</taxon>
        <taxon>Viridiplantae</taxon>
        <taxon>Streptophyta</taxon>
        <taxon>Embryophyta</taxon>
        <taxon>Tracheophyta</taxon>
        <taxon>Spermatophyta</taxon>
        <taxon>Magnoliopsida</taxon>
        <taxon>Liliopsida</taxon>
        <taxon>Poales</taxon>
        <taxon>Poaceae</taxon>
        <taxon>PACMAD clade</taxon>
        <taxon>Panicoideae</taxon>
        <taxon>Panicodae</taxon>
        <taxon>Paniceae</taxon>
        <taxon>Panicinae</taxon>
        <taxon>Panicum</taxon>
        <taxon>Panicum sect. Panicum</taxon>
    </lineage>
</organism>
<feature type="region of interest" description="Disordered" evidence="1">
    <location>
        <begin position="115"/>
        <end position="367"/>
    </location>
</feature>
<feature type="compositionally biased region" description="Acidic residues" evidence="1">
    <location>
        <begin position="128"/>
        <end position="137"/>
    </location>
</feature>
<dbReference type="STRING" id="4540.A0A3L6R408"/>
<feature type="compositionally biased region" description="Acidic residues" evidence="1">
    <location>
        <begin position="145"/>
        <end position="157"/>
    </location>
</feature>
<feature type="compositionally biased region" description="Acidic residues" evidence="1">
    <location>
        <begin position="311"/>
        <end position="323"/>
    </location>
</feature>
<protein>
    <submittedName>
        <fullName evidence="2">Nucleolin-like</fullName>
    </submittedName>
</protein>
<proteinExistence type="predicted"/>
<reference evidence="3" key="1">
    <citation type="journal article" date="2019" name="Nat. Commun.">
        <title>The genome of broomcorn millet.</title>
        <authorList>
            <person name="Zou C."/>
            <person name="Miki D."/>
            <person name="Li D."/>
            <person name="Tang Q."/>
            <person name="Xiao L."/>
            <person name="Rajput S."/>
            <person name="Deng P."/>
            <person name="Jia W."/>
            <person name="Huang R."/>
            <person name="Zhang M."/>
            <person name="Sun Y."/>
            <person name="Hu J."/>
            <person name="Fu X."/>
            <person name="Schnable P.S."/>
            <person name="Li F."/>
            <person name="Zhang H."/>
            <person name="Feng B."/>
            <person name="Zhu X."/>
            <person name="Liu R."/>
            <person name="Schnable J.C."/>
            <person name="Zhu J.-K."/>
            <person name="Zhang H."/>
        </authorList>
    </citation>
    <scope>NUCLEOTIDE SEQUENCE [LARGE SCALE GENOMIC DNA]</scope>
</reference>
<dbReference type="PANTHER" id="PTHR34380:SF1">
    <property type="entry name" value="OS01G0221300 PROTEIN"/>
    <property type="match status" value="1"/>
</dbReference>
<gene>
    <name evidence="2" type="ORF">C2845_PM08G01150</name>
</gene>
<dbReference type="EMBL" id="PQIB02000010">
    <property type="protein sequence ID" value="RLM93860.1"/>
    <property type="molecule type" value="Genomic_DNA"/>
</dbReference>
<accession>A0A3L6R408</accession>
<feature type="compositionally biased region" description="Low complexity" evidence="1">
    <location>
        <begin position="224"/>
        <end position="236"/>
    </location>
</feature>
<dbReference type="AlphaFoldDB" id="A0A3L6R408"/>
<dbReference type="PANTHER" id="PTHR34380">
    <property type="entry name" value="BNAA03G12380D PROTEIN"/>
    <property type="match status" value="1"/>
</dbReference>
<evidence type="ECO:0000313" key="3">
    <source>
        <dbReference type="Proteomes" id="UP000275267"/>
    </source>
</evidence>
<name>A0A3L6R408_PANMI</name>
<sequence length="487" mass="52262">MDAAGAAAEFSTLNAEITAKSSRIAELEARVSLLEAENARLREALARGEATGRTGARDPKSGRLAAGPGGIKREAAQELDGESVACGIIEVSGGEEGAAVDGKFTGRIPVEGAVAAPTRRKRVVTSEGEGEADVEDADGGRGSNEEDCAAGLEDDDVSITPRGKRRAAARVVTSDSEDGGHGELGSDEDDAGDQEGGVTPSRKRGLCGVSDSDDEDVTEGVRMVASKAASPVVAPKTESEDEDDRVPIRQVLKKMRKERASEDDADDELREARGRSAPTTRRSARLVKKQSKGGRASRRLTNFVEPKDYERSEDDMEEDDDMDGFINNDSSESASASDSAEESRDKSDVSGTPVPNEESSSGSEECDGVADYKGVMARIGRRKKAEEWKFEGDMLAAFGEHSELCLKAVCALYRKQTQEEQMEKAALVHNKRGFSHIDAPRGSHIAEFLLDGDRDGPLMKTIPELEKHDPSALGFCRKNKEDPYFHP</sequence>
<feature type="region of interest" description="Disordered" evidence="1">
    <location>
        <begin position="45"/>
        <end position="78"/>
    </location>
</feature>
<comment type="caution">
    <text evidence="2">The sequence shown here is derived from an EMBL/GenBank/DDBJ whole genome shotgun (WGS) entry which is preliminary data.</text>
</comment>
<evidence type="ECO:0000256" key="1">
    <source>
        <dbReference type="SAM" id="MobiDB-lite"/>
    </source>
</evidence>
<feature type="compositionally biased region" description="Low complexity" evidence="1">
    <location>
        <begin position="329"/>
        <end position="338"/>
    </location>
</feature>
<keyword evidence="3" id="KW-1185">Reference proteome</keyword>